<feature type="compositionally biased region" description="Polar residues" evidence="1">
    <location>
        <begin position="122"/>
        <end position="137"/>
    </location>
</feature>
<reference evidence="2 3" key="1">
    <citation type="journal article" date="2019" name="G3 (Bethesda)">
        <title>Sequencing of a Wild Apple (Malus baccata) Genome Unravels the Differences Between Cultivated and Wild Apple Species Regarding Disease Resistance and Cold Tolerance.</title>
        <authorList>
            <person name="Chen X."/>
        </authorList>
    </citation>
    <scope>NUCLEOTIDE SEQUENCE [LARGE SCALE GENOMIC DNA]</scope>
    <source>
        <strain evidence="3">cv. Shandingzi</strain>
        <tissue evidence="2">Leaves</tissue>
    </source>
</reference>
<dbReference type="AlphaFoldDB" id="A0A540MST4"/>
<organism evidence="2 3">
    <name type="scientific">Malus baccata</name>
    <name type="common">Siberian crab apple</name>
    <name type="synonym">Pyrus baccata</name>
    <dbReference type="NCBI Taxonomy" id="106549"/>
    <lineage>
        <taxon>Eukaryota</taxon>
        <taxon>Viridiplantae</taxon>
        <taxon>Streptophyta</taxon>
        <taxon>Embryophyta</taxon>
        <taxon>Tracheophyta</taxon>
        <taxon>Spermatophyta</taxon>
        <taxon>Magnoliopsida</taxon>
        <taxon>eudicotyledons</taxon>
        <taxon>Gunneridae</taxon>
        <taxon>Pentapetalae</taxon>
        <taxon>rosids</taxon>
        <taxon>fabids</taxon>
        <taxon>Rosales</taxon>
        <taxon>Rosaceae</taxon>
        <taxon>Amygdaloideae</taxon>
        <taxon>Maleae</taxon>
        <taxon>Malus</taxon>
    </lineage>
</organism>
<feature type="compositionally biased region" description="Basic and acidic residues" evidence="1">
    <location>
        <begin position="88"/>
        <end position="97"/>
    </location>
</feature>
<protein>
    <submittedName>
        <fullName evidence="2">Uncharacterized protein</fullName>
    </submittedName>
</protein>
<evidence type="ECO:0000313" key="2">
    <source>
        <dbReference type="EMBL" id="TQE01866.1"/>
    </source>
</evidence>
<comment type="caution">
    <text evidence="2">The sequence shown here is derived from an EMBL/GenBank/DDBJ whole genome shotgun (WGS) entry which is preliminary data.</text>
</comment>
<gene>
    <name evidence="2" type="ORF">C1H46_012490</name>
</gene>
<evidence type="ECO:0000313" key="3">
    <source>
        <dbReference type="Proteomes" id="UP000315295"/>
    </source>
</evidence>
<dbReference type="EMBL" id="VIEB01000187">
    <property type="protein sequence ID" value="TQE01866.1"/>
    <property type="molecule type" value="Genomic_DNA"/>
</dbReference>
<feature type="compositionally biased region" description="Basic residues" evidence="1">
    <location>
        <begin position="29"/>
        <end position="40"/>
    </location>
</feature>
<dbReference type="Proteomes" id="UP000315295">
    <property type="component" value="Unassembled WGS sequence"/>
</dbReference>
<feature type="region of interest" description="Disordered" evidence="1">
    <location>
        <begin position="116"/>
        <end position="137"/>
    </location>
</feature>
<feature type="region of interest" description="Disordered" evidence="1">
    <location>
        <begin position="15"/>
        <end position="51"/>
    </location>
</feature>
<evidence type="ECO:0000256" key="1">
    <source>
        <dbReference type="SAM" id="MobiDB-lite"/>
    </source>
</evidence>
<proteinExistence type="predicted"/>
<keyword evidence="3" id="KW-1185">Reference proteome</keyword>
<sequence>MRWWTDLDNSSRRSISTLVTLNPGDGGRASRRRERRRRRLSPMPPPPFAKRCPAEVLRIHDTCLARQHADHPARLLPQGAAGRAPRSPPRDHCPPWRMDHVTAKTATSFSCFCGGLSSSSSRMSTTALQRTRSAQSF</sequence>
<name>A0A540MST4_MALBA</name>
<accession>A0A540MST4</accession>
<feature type="region of interest" description="Disordered" evidence="1">
    <location>
        <begin position="69"/>
        <end position="97"/>
    </location>
</feature>